<dbReference type="EMBL" id="JPRF03000087">
    <property type="protein sequence ID" value="OEV32734.1"/>
    <property type="molecule type" value="Genomic_DNA"/>
</dbReference>
<dbReference type="GeneID" id="97486667"/>
<name>A0A1E7MWD7_KITAU</name>
<evidence type="ECO:0000313" key="1">
    <source>
        <dbReference type="EMBL" id="GGU80794.1"/>
    </source>
</evidence>
<protein>
    <submittedName>
        <fullName evidence="2">Uncharacterized protein</fullName>
    </submittedName>
</protein>
<keyword evidence="3" id="KW-1185">Reference proteome</keyword>
<reference evidence="2" key="4">
    <citation type="submission" date="2016-08" db="EMBL/GenBank/DDBJ databases">
        <title>Sequencing, Assembly and Comparative Genomics of S. aureofaciens ATCC 10762.</title>
        <authorList>
            <person name="Gradnigo J.S."/>
            <person name="Johnson N."/>
            <person name="Somerville G.A."/>
        </authorList>
    </citation>
    <scope>NUCLEOTIDE SEQUENCE [LARGE SCALE GENOMIC DNA]</scope>
    <source>
        <strain evidence="2">ATCC 10762</strain>
    </source>
</reference>
<evidence type="ECO:0000313" key="2">
    <source>
        <dbReference type="EMBL" id="OEV32734.1"/>
    </source>
</evidence>
<reference evidence="2 3" key="2">
    <citation type="submission" date="2014-07" db="EMBL/GenBank/DDBJ databases">
        <authorList>
            <person name="Zhang J.E."/>
            <person name="Yang H."/>
            <person name="Guo J."/>
            <person name="Deng Z."/>
            <person name="Luo H."/>
            <person name="Luo M."/>
            <person name="Zhao B."/>
        </authorList>
    </citation>
    <scope>NUCLEOTIDE SEQUENCE [LARGE SCALE GENOMIC DNA]</scope>
    <source>
        <strain evidence="2">ATCC 10762</strain>
        <strain evidence="3">ATCC 10762 / DSM 40127 / CCM 3239 / JCM 4008 / LMG 5968 / NBRC 12843 / NCIMB 8234 / A-377</strain>
    </source>
</reference>
<sequence length="163" mass="17861">MTNPRPHHYRFAHRELPRHLLKFGPQVTSPAPNGGSLVPAFTKLWNSFGETLPPEDRLPSNGLDCRHVEVEGTRLLLVTLPTPAGTTEAYFCASVLPKGANAVRYLTLEHAINPFDGSPGTVLGEWTTESHLNHGPGPSPVADLFVASVVQLVAPKKRGFWRR</sequence>
<comment type="caution">
    <text evidence="2">The sequence shown here is derived from an EMBL/GenBank/DDBJ whole genome shotgun (WGS) entry which is preliminary data.</text>
</comment>
<dbReference type="RefSeq" id="WP_030285501.1">
    <property type="nucleotide sequence ID" value="NZ_BMUB01000007.1"/>
</dbReference>
<dbReference type="Proteomes" id="UP000610124">
    <property type="component" value="Unassembled WGS sequence"/>
</dbReference>
<dbReference type="EMBL" id="BMUB01000007">
    <property type="protein sequence ID" value="GGU80794.1"/>
    <property type="molecule type" value="Genomic_DNA"/>
</dbReference>
<reference evidence="1" key="5">
    <citation type="submission" date="2020-09" db="EMBL/GenBank/DDBJ databases">
        <authorList>
            <person name="Sun Q."/>
            <person name="Ohkuma M."/>
        </authorList>
    </citation>
    <scope>NUCLEOTIDE SEQUENCE</scope>
    <source>
        <strain evidence="1">JCM 4434</strain>
    </source>
</reference>
<accession>A0A1E7MWD7</accession>
<dbReference type="KEGG" id="kau:B6264_04220"/>
<organism evidence="2 3">
    <name type="scientific">Kitasatospora aureofaciens</name>
    <name type="common">Streptomyces aureofaciens</name>
    <dbReference type="NCBI Taxonomy" id="1894"/>
    <lineage>
        <taxon>Bacteria</taxon>
        <taxon>Bacillati</taxon>
        <taxon>Actinomycetota</taxon>
        <taxon>Actinomycetes</taxon>
        <taxon>Kitasatosporales</taxon>
        <taxon>Streptomycetaceae</taxon>
        <taxon>Kitasatospora</taxon>
    </lineage>
</organism>
<proteinExistence type="predicted"/>
<dbReference type="OrthoDB" id="4543721at2"/>
<gene>
    <name evidence="1" type="ORF">GCM10010502_36080</name>
    <name evidence="2" type="ORF">HS99_0015865</name>
</gene>
<dbReference type="AlphaFoldDB" id="A0A1E7MWD7"/>
<dbReference type="Proteomes" id="UP000037395">
    <property type="component" value="Unassembled WGS sequence"/>
</dbReference>
<evidence type="ECO:0000313" key="3">
    <source>
        <dbReference type="Proteomes" id="UP000037395"/>
    </source>
</evidence>
<accession>A0A8H9LM44</accession>
<reference evidence="3" key="3">
    <citation type="submission" date="2016-08" db="EMBL/GenBank/DDBJ databases">
        <title>Sequencing, assembly and comparative genomics of S. aureofaciens ATCC 10762.</title>
        <authorList>
            <person name="Gradnigo J.S."/>
            <person name="Johnson N."/>
            <person name="Somerville G.A."/>
        </authorList>
    </citation>
    <scope>NUCLEOTIDE SEQUENCE [LARGE SCALE GENOMIC DNA]</scope>
    <source>
        <strain evidence="3">ATCC 10762 / DSM 40127 / CCM 3239 / JCM 4008 / LMG 5968 / NBRC 12843 / NCIMB 8234 / A-377</strain>
    </source>
</reference>
<reference evidence="1" key="1">
    <citation type="journal article" date="2014" name="Int. J. Syst. Evol. Microbiol.">
        <title>Complete genome sequence of Corynebacterium casei LMG S-19264T (=DSM 44701T), isolated from a smear-ripened cheese.</title>
        <authorList>
            <consortium name="US DOE Joint Genome Institute (JGI-PGF)"/>
            <person name="Walter F."/>
            <person name="Albersmeier A."/>
            <person name="Kalinowski J."/>
            <person name="Ruckert C."/>
        </authorList>
    </citation>
    <scope>NUCLEOTIDE SEQUENCE</scope>
    <source>
        <strain evidence="1">JCM 4434</strain>
    </source>
</reference>